<dbReference type="EMBL" id="SZPQ01000002">
    <property type="protein sequence ID" value="TKI08341.1"/>
    <property type="molecule type" value="Genomic_DNA"/>
</dbReference>
<accession>A0ABY2SQG1</accession>
<evidence type="ECO:0000313" key="1">
    <source>
        <dbReference type="EMBL" id="TKI08341.1"/>
    </source>
</evidence>
<keyword evidence="2" id="KW-1185">Reference proteome</keyword>
<organism evidence="1 2">
    <name type="scientific">Martelella alba</name>
    <dbReference type="NCBI Taxonomy" id="2590451"/>
    <lineage>
        <taxon>Bacteria</taxon>
        <taxon>Pseudomonadati</taxon>
        <taxon>Pseudomonadota</taxon>
        <taxon>Alphaproteobacteria</taxon>
        <taxon>Hyphomicrobiales</taxon>
        <taxon>Aurantimonadaceae</taxon>
        <taxon>Martelella</taxon>
    </lineage>
</organism>
<gene>
    <name evidence="1" type="ORF">FCN80_04140</name>
</gene>
<comment type="caution">
    <text evidence="1">The sequence shown here is derived from an EMBL/GenBank/DDBJ whole genome shotgun (WGS) entry which is preliminary data.</text>
</comment>
<reference evidence="1 2" key="1">
    <citation type="submission" date="2019-04" db="EMBL/GenBank/DDBJ databases">
        <authorList>
            <person name="Li M."/>
            <person name="Gao C."/>
        </authorList>
    </citation>
    <scope>NUCLEOTIDE SEQUENCE [LARGE SCALE GENOMIC DNA]</scope>
    <source>
        <strain evidence="1 2">BGMRC 2031</strain>
    </source>
</reference>
<sequence>MTSTVRTLYQLGFEISPIILNGGLAQNIPGGLLPIVALTQAANFLVGLLSGTVDVDLDSYFCKFYPLPGSTMINNQIGQYPFANLTVAANAILAQPNNVSMLMSCPVNTSGGYITKFVTINALQAALSQHCSLGGTFIVATPSYVWDNCILTRVTDVSGSASKQPQQQWRFDFEQPLITQAAAEQVLNNLMSKISSGQQVTSTSWTSLLNAAGSTISTILTDAKNLIGTLTG</sequence>
<proteinExistence type="predicted"/>
<evidence type="ECO:0000313" key="2">
    <source>
        <dbReference type="Proteomes" id="UP000305202"/>
    </source>
</evidence>
<name>A0ABY2SQG1_9HYPH</name>
<protein>
    <submittedName>
        <fullName evidence="1">Uncharacterized protein</fullName>
    </submittedName>
</protein>
<dbReference type="Proteomes" id="UP000305202">
    <property type="component" value="Unassembled WGS sequence"/>
</dbReference>